<dbReference type="HOGENOM" id="CLU_2147319_0_0_1"/>
<dbReference type="GeneID" id="25037965"/>
<evidence type="ECO:0000313" key="2">
    <source>
        <dbReference type="Proteomes" id="UP000015464"/>
    </source>
</evidence>
<reference evidence="1 2" key="1">
    <citation type="journal article" date="2011" name="Science">
        <title>Comparative functional genomics of the fission yeasts.</title>
        <authorList>
            <person name="Rhind N."/>
            <person name="Chen Z."/>
            <person name="Yassour M."/>
            <person name="Thompson D.A."/>
            <person name="Haas B.J."/>
            <person name="Habib N."/>
            <person name="Wapinski I."/>
            <person name="Roy S."/>
            <person name="Lin M.F."/>
            <person name="Heiman D.I."/>
            <person name="Young S.K."/>
            <person name="Furuya K."/>
            <person name="Guo Y."/>
            <person name="Pidoux A."/>
            <person name="Chen H.M."/>
            <person name="Robbertse B."/>
            <person name="Goldberg J.M."/>
            <person name="Aoki K."/>
            <person name="Bayne E.H."/>
            <person name="Berlin A.M."/>
            <person name="Desjardins C.A."/>
            <person name="Dobbs E."/>
            <person name="Dukaj L."/>
            <person name="Fan L."/>
            <person name="FitzGerald M.G."/>
            <person name="French C."/>
            <person name="Gujja S."/>
            <person name="Hansen K."/>
            <person name="Keifenheim D."/>
            <person name="Levin J.Z."/>
            <person name="Mosher R.A."/>
            <person name="Mueller C.A."/>
            <person name="Pfiffner J."/>
            <person name="Priest M."/>
            <person name="Russ C."/>
            <person name="Smialowska A."/>
            <person name="Swoboda P."/>
            <person name="Sykes S.M."/>
            <person name="Vaughn M."/>
            <person name="Vengrova S."/>
            <person name="Yoder R."/>
            <person name="Zeng Q."/>
            <person name="Allshire R."/>
            <person name="Baulcombe D."/>
            <person name="Birren B.W."/>
            <person name="Brown W."/>
            <person name="Ekwall K."/>
            <person name="Kellis M."/>
            <person name="Leatherwood J."/>
            <person name="Levin H."/>
            <person name="Margalit H."/>
            <person name="Martienssen R."/>
            <person name="Nieduszynski C.A."/>
            <person name="Spatafora J.W."/>
            <person name="Friedman N."/>
            <person name="Dalgaard J.Z."/>
            <person name="Baumann P."/>
            <person name="Niki H."/>
            <person name="Regev A."/>
            <person name="Nusbaum C."/>
        </authorList>
    </citation>
    <scope>NUCLEOTIDE SEQUENCE [LARGE SCALE GENOMIC DNA]</scope>
    <source>
        <strain evidence="2">OY26 / ATCC MYA-4695 / CBS 11777 / NBRC 106824 / NRRL Y48691</strain>
    </source>
</reference>
<keyword evidence="2" id="KW-1185">Reference proteome</keyword>
<proteinExistence type="predicted"/>
<protein>
    <submittedName>
        <fullName evidence="1">Uncharacterized protein</fullName>
    </submittedName>
</protein>
<dbReference type="Proteomes" id="UP000015464">
    <property type="component" value="Unassembled WGS sequence"/>
</dbReference>
<organism evidence="1 2">
    <name type="scientific">Schizosaccharomyces cryophilus (strain OY26 / ATCC MYA-4695 / CBS 11777 / NBRC 106824 / NRRL Y48691)</name>
    <name type="common">Fission yeast</name>
    <dbReference type="NCBI Taxonomy" id="653667"/>
    <lineage>
        <taxon>Eukaryota</taxon>
        <taxon>Fungi</taxon>
        <taxon>Dikarya</taxon>
        <taxon>Ascomycota</taxon>
        <taxon>Taphrinomycotina</taxon>
        <taxon>Schizosaccharomycetes</taxon>
        <taxon>Schizosaccharomycetales</taxon>
        <taxon>Schizosaccharomycetaceae</taxon>
        <taxon>Schizosaccharomyces</taxon>
    </lineage>
</organism>
<accession>S9X7M4</accession>
<evidence type="ECO:0000313" key="1">
    <source>
        <dbReference type="EMBL" id="EPY53107.1"/>
    </source>
</evidence>
<gene>
    <name evidence="1" type="ORF">SPOG_03648</name>
</gene>
<dbReference type="RefSeq" id="XP_013021366.1">
    <property type="nucleotide sequence ID" value="XM_013165912.1"/>
</dbReference>
<dbReference type="EMBL" id="KE546988">
    <property type="protein sequence ID" value="EPY53107.1"/>
    <property type="molecule type" value="Genomic_DNA"/>
</dbReference>
<name>S9X7M4_SCHCR</name>
<dbReference type="AlphaFoldDB" id="S9X7M4"/>
<sequence>MTTVSGAASNVRQTGTIISVVPTAGGQGLGSSEQSDGTLAGSTSKFASSLSFSSVPVHSSVSLFASREGNWTFASRNFSGTASHYVESSASKAKKGTSAAVFVMLLLVSLLI</sequence>